<dbReference type="Pfam" id="PF13692">
    <property type="entry name" value="Glyco_trans_1_4"/>
    <property type="match status" value="1"/>
</dbReference>
<dbReference type="EMBL" id="JAPDUM010000001">
    <property type="protein sequence ID" value="MCW4163906.1"/>
    <property type="molecule type" value="Genomic_DNA"/>
</dbReference>
<evidence type="ECO:0000313" key="1">
    <source>
        <dbReference type="EMBL" id="MCW4163906.1"/>
    </source>
</evidence>
<dbReference type="SUPFAM" id="SSF53756">
    <property type="entry name" value="UDP-Glycosyltransferase/glycogen phosphorylase"/>
    <property type="match status" value="1"/>
</dbReference>
<comment type="caution">
    <text evidence="1">The sequence shown here is derived from an EMBL/GenBank/DDBJ whole genome shotgun (WGS) entry which is preliminary data.</text>
</comment>
<evidence type="ECO:0000313" key="2">
    <source>
        <dbReference type="Proteomes" id="UP001209476"/>
    </source>
</evidence>
<sequence length="434" mass="49674">MDSTTKTLMKVAFYLPNKGLKNIDCRDLEHGNPGIGGTEYIIQATAHYIQKLHPQHVEIVVGANEIDLISPDLHVVKIADIRDLVNQTKPDYLLLKYEPSWYEEARNAISGTSTKLLIWAHNFIPRKQLTTLAKDVKVERIICVSREQLNMYRDHKAFLKSSYIYNGMPVKYMKTLKAGLPPISERPHEVTYIGSIVDYKGFHLLAKAWPEVLKAVPDAKLNVIGSGKLYDRNAKLGRYGIAEENYENQFMPYLTDENGQMLSSVKFWGVLGEEKNDVLKHTKVGVPNPSGVSETFCITALEMQAMGCVVTTIDFGGFRNTVYNKTGILYKNTDELAHCIIEQLNAEKNGIEGFYDFMERHFAFEKVAEDWLNLFNTLGHQNTPLSYINETRNRLMSLREWNRRLKVALPFGYCLPTIDFYRSILRRFGLVKDF</sequence>
<dbReference type="AlphaFoldDB" id="A0AAW5URK6"/>
<protein>
    <submittedName>
        <fullName evidence="1">Glycosyltransferase family 4 protein</fullName>
    </submittedName>
</protein>
<proteinExistence type="predicted"/>
<dbReference type="Gene3D" id="3.40.50.2000">
    <property type="entry name" value="Glycogen Phosphorylase B"/>
    <property type="match status" value="2"/>
</dbReference>
<accession>A0AAW5URK6</accession>
<gene>
    <name evidence="1" type="ORF">ONS98_01430</name>
</gene>
<dbReference type="Proteomes" id="UP001209476">
    <property type="component" value="Unassembled WGS sequence"/>
</dbReference>
<dbReference type="CDD" id="cd03801">
    <property type="entry name" value="GT4_PimA-like"/>
    <property type="match status" value="1"/>
</dbReference>
<name>A0AAW5URK6_9BACT</name>
<dbReference type="PANTHER" id="PTHR12526:SF630">
    <property type="entry name" value="GLYCOSYLTRANSFERASE"/>
    <property type="match status" value="1"/>
</dbReference>
<organism evidence="1 2">
    <name type="scientific">Segatella copri</name>
    <dbReference type="NCBI Taxonomy" id="165179"/>
    <lineage>
        <taxon>Bacteria</taxon>
        <taxon>Pseudomonadati</taxon>
        <taxon>Bacteroidota</taxon>
        <taxon>Bacteroidia</taxon>
        <taxon>Bacteroidales</taxon>
        <taxon>Prevotellaceae</taxon>
        <taxon>Segatella</taxon>
    </lineage>
</organism>
<dbReference type="PANTHER" id="PTHR12526">
    <property type="entry name" value="GLYCOSYLTRANSFERASE"/>
    <property type="match status" value="1"/>
</dbReference>
<dbReference type="RefSeq" id="WP_264910785.1">
    <property type="nucleotide sequence ID" value="NZ_JAPDUL010000001.1"/>
</dbReference>
<reference evidence="1" key="1">
    <citation type="submission" date="2022-11" db="EMBL/GenBank/DDBJ databases">
        <title>Genomic repertoires linked with pathogenic potency of arthritogenic Prevotella copri isolated from the gut of rheumatoid arthritis patients.</title>
        <authorList>
            <person name="Nii T."/>
            <person name="Maeda Y."/>
            <person name="Motooka D."/>
            <person name="Naito M."/>
            <person name="Matsumoto Y."/>
            <person name="Ogawa T."/>
            <person name="Oguro-Igashira E."/>
            <person name="Kishikawa T."/>
            <person name="Yamashita M."/>
            <person name="Koizumi S."/>
            <person name="Kurakawa T."/>
            <person name="Okumura R."/>
            <person name="Kayama H."/>
            <person name="Murakami M."/>
            <person name="Sakaguchi T."/>
            <person name="Das B."/>
            <person name="Nakamura S."/>
            <person name="Okada Y."/>
            <person name="Kumanogoh A."/>
            <person name="Takeda K."/>
        </authorList>
    </citation>
    <scope>NUCLEOTIDE SEQUENCE</scope>
    <source>
        <strain evidence="1">RA-N001-16</strain>
    </source>
</reference>